<evidence type="ECO:0000313" key="4">
    <source>
        <dbReference type="Proteomes" id="UP000196331"/>
    </source>
</evidence>
<comment type="caution">
    <text evidence="3">The sequence shown here is derived from an EMBL/GenBank/DDBJ whole genome shotgun (WGS) entry which is preliminary data.</text>
</comment>
<reference evidence="3 4" key="1">
    <citation type="submission" date="2017-02" db="EMBL/GenBank/DDBJ databases">
        <authorList>
            <person name="Dridi B."/>
        </authorList>
    </citation>
    <scope>NUCLEOTIDE SEQUENCE [LARGE SCALE GENOMIC DNA]</scope>
    <source>
        <strain evidence="3 4">JB380</strain>
    </source>
</reference>
<protein>
    <submittedName>
        <fullName evidence="3">Outer membrane fimbrial usher protein</fullName>
    </submittedName>
</protein>
<keyword evidence="1" id="KW-0813">Transport</keyword>
<keyword evidence="1" id="KW-1029">Fimbrium biogenesis</keyword>
<comment type="subcellular location">
    <subcellularLocation>
        <location evidence="1">Cell outer membrane</location>
        <topology evidence="1">Multi-pass membrane protein</topology>
    </subcellularLocation>
</comment>
<proteinExistence type="inferred from homology"/>
<name>A0A1R4I547_9GAMM</name>
<accession>A0A1R4I547</accession>
<dbReference type="PANTHER" id="PTHR30451:SF20">
    <property type="entry name" value="FIMBRIAE USHER"/>
    <property type="match status" value="1"/>
</dbReference>
<comment type="similarity">
    <text evidence="1">Belongs to the fimbrial export usher family.</text>
</comment>
<feature type="domain" description="PapC-like C-terminal" evidence="2">
    <location>
        <begin position="490"/>
        <end position="554"/>
    </location>
</feature>
<dbReference type="GO" id="GO:0015473">
    <property type="term" value="F:fimbrial usher porin activity"/>
    <property type="evidence" value="ECO:0007669"/>
    <property type="project" value="InterPro"/>
</dbReference>
<dbReference type="InterPro" id="IPR025949">
    <property type="entry name" value="PapC-like_C"/>
</dbReference>
<dbReference type="GO" id="GO:0009279">
    <property type="term" value="C:cell outer membrane"/>
    <property type="evidence" value="ECO:0007669"/>
    <property type="project" value="UniProtKB-SubCell"/>
</dbReference>
<dbReference type="GO" id="GO:0009297">
    <property type="term" value="P:pilus assembly"/>
    <property type="evidence" value="ECO:0007669"/>
    <property type="project" value="InterPro"/>
</dbReference>
<dbReference type="InterPro" id="IPR018030">
    <property type="entry name" value="Fimbrial_membr_usher_CS"/>
</dbReference>
<dbReference type="Gene3D" id="2.60.40.2070">
    <property type="match status" value="1"/>
</dbReference>
<dbReference type="Gene3D" id="2.60.40.3110">
    <property type="match status" value="1"/>
</dbReference>
<dbReference type="Gene3D" id="2.60.40.2610">
    <property type="entry name" value="Outer membrane usher protein FimD, plug domain"/>
    <property type="match status" value="1"/>
</dbReference>
<keyword evidence="1" id="KW-0812">Transmembrane</keyword>
<gene>
    <name evidence="3" type="ORF">CZ787_17710</name>
</gene>
<dbReference type="EMBL" id="FUKM01000058">
    <property type="protein sequence ID" value="SJN14950.1"/>
    <property type="molecule type" value="Genomic_DNA"/>
</dbReference>
<keyword evidence="1" id="KW-0472">Membrane</keyword>
<evidence type="ECO:0000256" key="1">
    <source>
        <dbReference type="RuleBase" id="RU003884"/>
    </source>
</evidence>
<dbReference type="PANTHER" id="PTHR30451">
    <property type="entry name" value="OUTER MEMBRANE USHER PROTEIN"/>
    <property type="match status" value="1"/>
</dbReference>
<dbReference type="InterPro" id="IPR042186">
    <property type="entry name" value="FimD_plug_dom"/>
</dbReference>
<dbReference type="InterPro" id="IPR043142">
    <property type="entry name" value="PapC-like_C_sf"/>
</dbReference>
<dbReference type="AlphaFoldDB" id="A0A1R4I547"/>
<dbReference type="Proteomes" id="UP000196331">
    <property type="component" value="Unassembled WGS sequence"/>
</dbReference>
<sequence length="582" mass="63482">MRGTALTSARVIIRQHGQIIRETNVAPGPFIIDDLFDTSYNGDLNVEIIEADGTSSEFTVPFAAVPESMRPGLSNYSATIGQTTQYDNDWFGEATYQQGINNNLTLNLGARTADNYLALLGGGVVAGHWGALGLNATYSNARVERGERKQGWRLGASYSRTFQPTNTTLTLAGYRHSTAGYRDMTDVLGVRDVLDDGRQWDSYSHQQRNQFTLLINQNMGRYGALYFSGSASDYYGDKQKDSQFQFGYTNNWKQVSYGLSWSRQKNTYHQTYDDPTLPDSALAGSNTVLRGDVVSLNVSFPLGSSPKSPQLNTVYTQRSGDQAGHTIQTGLSGVMGRDNTFSYALAANQDSNYGDTSWNANVQQRGSLATLSAGYAHAHDYRQYSAGVRGGLVAHKGGVTLGPYLSDTFALVHAEGAEGAMVRHGQGSRINSSGYAIVPALSAFRDNSIRIDPQGLPSYTELLETEKHVVPYAGAMLYVSFDTRFGQAILIQSELEDGNPIPLGAAVSSEQERDIGVVGQGEQVYARVQEQQGALLIRWGDDDKHTCVISYDITSEDKTQDLIQLKAPCRNSSPILHLSEAP</sequence>
<dbReference type="InterPro" id="IPR000015">
    <property type="entry name" value="Fimb_usher"/>
</dbReference>
<evidence type="ECO:0000313" key="3">
    <source>
        <dbReference type="EMBL" id="SJN14950.1"/>
    </source>
</evidence>
<dbReference type="Pfam" id="PF13953">
    <property type="entry name" value="PapC_C"/>
    <property type="match status" value="1"/>
</dbReference>
<organism evidence="3 4">
    <name type="scientific">Halomonas citrativorans</name>
    <dbReference type="NCBI Taxonomy" id="2742612"/>
    <lineage>
        <taxon>Bacteria</taxon>
        <taxon>Pseudomonadati</taxon>
        <taxon>Pseudomonadota</taxon>
        <taxon>Gammaproteobacteria</taxon>
        <taxon>Oceanospirillales</taxon>
        <taxon>Halomonadaceae</taxon>
        <taxon>Halomonas</taxon>
    </lineage>
</organism>
<dbReference type="PROSITE" id="PS01151">
    <property type="entry name" value="FIMBRIAL_USHER"/>
    <property type="match status" value="1"/>
</dbReference>
<dbReference type="Pfam" id="PF00577">
    <property type="entry name" value="Usher"/>
    <property type="match status" value="1"/>
</dbReference>
<evidence type="ECO:0000259" key="2">
    <source>
        <dbReference type="Pfam" id="PF13953"/>
    </source>
</evidence>
<keyword evidence="1" id="KW-0998">Cell outer membrane</keyword>